<dbReference type="Proteomes" id="UP001153050">
    <property type="component" value="Unassembled WGS sequence"/>
</dbReference>
<comment type="caution">
    <text evidence="1">The sequence shown here is derived from an EMBL/GenBank/DDBJ whole genome shotgun (WGS) entry which is preliminary data.</text>
</comment>
<name>A0ABM9EB76_9HYPH</name>
<proteinExistence type="predicted"/>
<accession>A0ABM9EB76</accession>
<organism evidence="1 2">
    <name type="scientific">Mesorhizobium escarrei</name>
    <dbReference type="NCBI Taxonomy" id="666018"/>
    <lineage>
        <taxon>Bacteria</taxon>
        <taxon>Pseudomonadati</taxon>
        <taxon>Pseudomonadota</taxon>
        <taxon>Alphaproteobacteria</taxon>
        <taxon>Hyphomicrobiales</taxon>
        <taxon>Phyllobacteriaceae</taxon>
        <taxon>Mesorhizobium</taxon>
    </lineage>
</organism>
<keyword evidence="2" id="KW-1185">Reference proteome</keyword>
<evidence type="ECO:0000313" key="2">
    <source>
        <dbReference type="Proteomes" id="UP001153050"/>
    </source>
</evidence>
<dbReference type="EMBL" id="CAKXZT010000149">
    <property type="protein sequence ID" value="CAH2406500.1"/>
    <property type="molecule type" value="Genomic_DNA"/>
</dbReference>
<dbReference type="RefSeq" id="WP_254020839.1">
    <property type="nucleotide sequence ID" value="NZ_CAKXZT010000149.1"/>
</dbReference>
<sequence length="78" mass="8178">MIGQNFAISKSMLSGSNLPNSPYKTKLISSNLQQGFPGLLSFGQANPAAESRSGQMGMDNRDLAAPLAIVERAHADGT</sequence>
<evidence type="ECO:0000313" key="1">
    <source>
        <dbReference type="EMBL" id="CAH2406500.1"/>
    </source>
</evidence>
<reference evidence="1 2" key="1">
    <citation type="submission" date="2022-03" db="EMBL/GenBank/DDBJ databases">
        <authorList>
            <person name="Brunel B."/>
        </authorList>
    </citation>
    <scope>NUCLEOTIDE SEQUENCE [LARGE SCALE GENOMIC DNA]</scope>
    <source>
        <strain evidence="1">STM5069sample</strain>
    </source>
</reference>
<protein>
    <submittedName>
        <fullName evidence="1">Uncharacterized protein</fullName>
    </submittedName>
</protein>
<gene>
    <name evidence="1" type="ORF">MES5069_520155</name>
</gene>